<sequence>MKGPYGLLVALRNDEPLLVVGGGPLAERKMATLLGAGCRPHLVAPVLTESLLADHDRGAFDWEPREATREDFRAFRLVLLALPPGETEKLLPWAREARCLVNCASSAEKGDWALLAQFDSGSCRVGVGSGGYDPALAAGKKELICRFLTDREVKP</sequence>
<evidence type="ECO:0000256" key="5">
    <source>
        <dbReference type="ARBA" id="ARBA00023244"/>
    </source>
</evidence>
<dbReference type="AlphaFoldDB" id="A0A9Q7AH60"/>
<dbReference type="KEGG" id="aram:KAR29_03490"/>
<reference evidence="7" key="1">
    <citation type="submission" date="2021-04" db="EMBL/GenBank/DDBJ databases">
        <title>A novel Synergistetes isolate from a pyrite-forming mixed culture.</title>
        <authorList>
            <person name="Bunk B."/>
            <person name="Sproer C."/>
            <person name="Spring S."/>
            <person name="Pester M."/>
        </authorList>
    </citation>
    <scope>NUCLEOTIDE SEQUENCE [LARGE SCALE GENOMIC DNA]</scope>
    <source>
        <strain evidence="7">J.5.4.2-T.3.5.2</strain>
    </source>
</reference>
<evidence type="ECO:0000313" key="6">
    <source>
        <dbReference type="EMBL" id="QTX32989.1"/>
    </source>
</evidence>
<organism evidence="6 7">
    <name type="scientific">Aminithiophilus ramosus</name>
    <dbReference type="NCBI Taxonomy" id="3029084"/>
    <lineage>
        <taxon>Bacteria</taxon>
        <taxon>Thermotogati</taxon>
        <taxon>Synergistota</taxon>
        <taxon>Synergistia</taxon>
        <taxon>Synergistales</taxon>
        <taxon>Aminithiophilaceae</taxon>
        <taxon>Aminithiophilus</taxon>
    </lineage>
</organism>
<gene>
    <name evidence="6" type="ORF">KAR29_03490</name>
</gene>
<evidence type="ECO:0000256" key="1">
    <source>
        <dbReference type="ARBA" id="ARBA00005010"/>
    </source>
</evidence>
<dbReference type="Proteomes" id="UP000671879">
    <property type="component" value="Chromosome"/>
</dbReference>
<dbReference type="RefSeq" id="WP_274374256.1">
    <property type="nucleotide sequence ID" value="NZ_CP072943.1"/>
</dbReference>
<dbReference type="InterPro" id="IPR036291">
    <property type="entry name" value="NAD(P)-bd_dom_sf"/>
</dbReference>
<comment type="pathway">
    <text evidence="1">Porphyrin-containing compound metabolism; siroheme biosynthesis; sirohydrochlorin from precorrin-2: step 1/1.</text>
</comment>
<dbReference type="PANTHER" id="PTHR35330">
    <property type="entry name" value="SIROHEME BIOSYNTHESIS PROTEIN MET8"/>
    <property type="match status" value="1"/>
</dbReference>
<dbReference type="EMBL" id="CP072943">
    <property type="protein sequence ID" value="QTX32989.1"/>
    <property type="molecule type" value="Genomic_DNA"/>
</dbReference>
<evidence type="ECO:0000256" key="3">
    <source>
        <dbReference type="ARBA" id="ARBA00023002"/>
    </source>
</evidence>
<keyword evidence="5" id="KW-0627">Porphyrin biosynthesis</keyword>
<keyword evidence="3" id="KW-0560">Oxidoreductase</keyword>
<evidence type="ECO:0000313" key="7">
    <source>
        <dbReference type="Proteomes" id="UP000671879"/>
    </source>
</evidence>
<keyword evidence="7" id="KW-1185">Reference proteome</keyword>
<dbReference type="Gene3D" id="3.40.50.720">
    <property type="entry name" value="NAD(P)-binding Rossmann-like Domain"/>
    <property type="match status" value="1"/>
</dbReference>
<protein>
    <recommendedName>
        <fullName evidence="2">precorrin-2 dehydrogenase</fullName>
        <ecNumber evidence="2">1.3.1.76</ecNumber>
    </recommendedName>
</protein>
<dbReference type="InterPro" id="IPR028161">
    <property type="entry name" value="Met8-like"/>
</dbReference>
<dbReference type="SUPFAM" id="SSF51735">
    <property type="entry name" value="NAD(P)-binding Rossmann-fold domains"/>
    <property type="match status" value="1"/>
</dbReference>
<accession>A0A9Q7AH60</accession>
<dbReference type="GO" id="GO:0004325">
    <property type="term" value="F:ferrochelatase activity"/>
    <property type="evidence" value="ECO:0007669"/>
    <property type="project" value="InterPro"/>
</dbReference>
<dbReference type="EC" id="1.3.1.76" evidence="2"/>
<name>A0A9Q7AH60_9BACT</name>
<dbReference type="GO" id="GO:0043115">
    <property type="term" value="F:precorrin-2 dehydrogenase activity"/>
    <property type="evidence" value="ECO:0007669"/>
    <property type="project" value="UniProtKB-EC"/>
</dbReference>
<proteinExistence type="predicted"/>
<evidence type="ECO:0000256" key="4">
    <source>
        <dbReference type="ARBA" id="ARBA00023027"/>
    </source>
</evidence>
<dbReference type="PANTHER" id="PTHR35330:SF1">
    <property type="entry name" value="SIROHEME BIOSYNTHESIS PROTEIN MET8"/>
    <property type="match status" value="1"/>
</dbReference>
<dbReference type="GO" id="GO:0019354">
    <property type="term" value="P:siroheme biosynthetic process"/>
    <property type="evidence" value="ECO:0007669"/>
    <property type="project" value="InterPro"/>
</dbReference>
<evidence type="ECO:0000256" key="2">
    <source>
        <dbReference type="ARBA" id="ARBA00012400"/>
    </source>
</evidence>
<keyword evidence="4" id="KW-0520">NAD</keyword>
<dbReference type="Pfam" id="PF13241">
    <property type="entry name" value="NAD_binding_7"/>
    <property type="match status" value="1"/>
</dbReference>